<organism evidence="1 2">
    <name type="scientific">Pedobacter ureilyticus</name>
    <dbReference type="NCBI Taxonomy" id="1393051"/>
    <lineage>
        <taxon>Bacteria</taxon>
        <taxon>Pseudomonadati</taxon>
        <taxon>Bacteroidota</taxon>
        <taxon>Sphingobacteriia</taxon>
        <taxon>Sphingobacteriales</taxon>
        <taxon>Sphingobacteriaceae</taxon>
        <taxon>Pedobacter</taxon>
    </lineage>
</organism>
<proteinExistence type="predicted"/>
<accession>A0ABW9J2L9</accession>
<comment type="caution">
    <text evidence="1">The sequence shown here is derived from an EMBL/GenBank/DDBJ whole genome shotgun (WGS) entry which is preliminary data.</text>
</comment>
<evidence type="ECO:0000313" key="2">
    <source>
        <dbReference type="Proteomes" id="UP001517247"/>
    </source>
</evidence>
<protein>
    <submittedName>
        <fullName evidence="1">Imm19 family immunity protein</fullName>
    </submittedName>
</protein>
<keyword evidence="2" id="KW-1185">Reference proteome</keyword>
<gene>
    <name evidence="1" type="ORF">E6A44_002240</name>
</gene>
<dbReference type="Proteomes" id="UP001517247">
    <property type="component" value="Unassembled WGS sequence"/>
</dbReference>
<evidence type="ECO:0000313" key="1">
    <source>
        <dbReference type="EMBL" id="MFN0254370.1"/>
    </source>
</evidence>
<reference evidence="1 2" key="1">
    <citation type="submission" date="2024-12" db="EMBL/GenBank/DDBJ databases">
        <authorList>
            <person name="Hu S."/>
        </authorList>
    </citation>
    <scope>NUCLEOTIDE SEQUENCE [LARGE SCALE GENOMIC DNA]</scope>
    <source>
        <strain evidence="1 2">THG-T11</strain>
    </source>
</reference>
<dbReference type="EMBL" id="SSHJ02000001">
    <property type="protein sequence ID" value="MFN0254370.1"/>
    <property type="molecule type" value="Genomic_DNA"/>
</dbReference>
<sequence>MSRQITIAEIKSNPYFWHMYLKWFRGFDDKNEINLDEAMEVIDIDQNQSHQYEEDFFSDINDENIKFIDEELSENMSIYIEFQGNEIVFFLNEIYIGNLGGHFEAWFFTWKELLAFEKYPPLFLLLLPMVGVEREQVEEAKEFITMQLQAIPSFEKEATYIAYCIVNGLMIDEPFFEQQDIGIINQQNHSVRNVEKYPDYKQDATVVNIALSKFVKSP</sequence>
<dbReference type="InterPro" id="IPR029086">
    <property type="entry name" value="Imm19"/>
</dbReference>
<name>A0ABW9J2L9_9SPHI</name>
<dbReference type="Pfam" id="PF15563">
    <property type="entry name" value="Imm19"/>
    <property type="match status" value="1"/>
</dbReference>
<dbReference type="RefSeq" id="WP_138721531.1">
    <property type="nucleotide sequence ID" value="NZ_SSHJ02000001.1"/>
</dbReference>